<dbReference type="AlphaFoldDB" id="A0A6C1B7J5"/>
<dbReference type="EMBL" id="CP048836">
    <property type="protein sequence ID" value="QID18919.1"/>
    <property type="molecule type" value="Genomic_DNA"/>
</dbReference>
<proteinExistence type="inferred from homology"/>
<dbReference type="InterPro" id="IPR022764">
    <property type="entry name" value="Peptidase_S54_rhomboid_dom"/>
</dbReference>
<comment type="subcellular location">
    <subcellularLocation>
        <location evidence="1">Membrane</location>
        <topology evidence="1">Multi-pass membrane protein</topology>
    </subcellularLocation>
</comment>
<dbReference type="PANTHER" id="PTHR43731:SF14">
    <property type="entry name" value="PRESENILIN-ASSOCIATED RHOMBOID-LIKE PROTEIN, MITOCHONDRIAL"/>
    <property type="match status" value="1"/>
</dbReference>
<evidence type="ECO:0000313" key="9">
    <source>
        <dbReference type="EMBL" id="QID18919.1"/>
    </source>
</evidence>
<dbReference type="Pfam" id="PF01694">
    <property type="entry name" value="Rhomboid"/>
    <property type="match status" value="1"/>
</dbReference>
<feature type="transmembrane region" description="Helical" evidence="7">
    <location>
        <begin position="134"/>
        <end position="155"/>
    </location>
</feature>
<feature type="transmembrane region" description="Helical" evidence="7">
    <location>
        <begin position="167"/>
        <end position="185"/>
    </location>
</feature>
<protein>
    <submittedName>
        <fullName evidence="9">Rhomboid family intramembrane serine protease</fullName>
    </submittedName>
</protein>
<dbReference type="Proteomes" id="UP000501991">
    <property type="component" value="Chromosome"/>
</dbReference>
<reference evidence="9 10" key="1">
    <citation type="submission" date="2020-02" db="EMBL/GenBank/DDBJ databases">
        <title>Nitrogenibacter mangrovi gen. nov., sp. nov. isolated from mangrove sediment, a denitrifying betaproteobacterium.</title>
        <authorList>
            <person name="Liao H."/>
            <person name="Tian Y."/>
        </authorList>
    </citation>
    <scope>NUCLEOTIDE SEQUENCE [LARGE SCALE GENOMIC DNA]</scope>
    <source>
        <strain evidence="9 10">M9-3-2</strain>
    </source>
</reference>
<evidence type="ECO:0000256" key="7">
    <source>
        <dbReference type="SAM" id="Phobius"/>
    </source>
</evidence>
<feature type="transmembrane region" description="Helical" evidence="7">
    <location>
        <begin position="70"/>
        <end position="89"/>
    </location>
</feature>
<gene>
    <name evidence="9" type="ORF">G3580_15600</name>
</gene>
<feature type="domain" description="Peptidase S54 rhomboid" evidence="8">
    <location>
        <begin position="69"/>
        <end position="207"/>
    </location>
</feature>
<evidence type="ECO:0000256" key="2">
    <source>
        <dbReference type="ARBA" id="ARBA00009045"/>
    </source>
</evidence>
<dbReference type="SUPFAM" id="SSF144091">
    <property type="entry name" value="Rhomboid-like"/>
    <property type="match status" value="1"/>
</dbReference>
<organism evidence="9 10">
    <name type="scientific">Nitrogeniibacter mangrovi</name>
    <dbReference type="NCBI Taxonomy" id="2016596"/>
    <lineage>
        <taxon>Bacteria</taxon>
        <taxon>Pseudomonadati</taxon>
        <taxon>Pseudomonadota</taxon>
        <taxon>Betaproteobacteria</taxon>
        <taxon>Rhodocyclales</taxon>
        <taxon>Zoogloeaceae</taxon>
        <taxon>Nitrogeniibacter</taxon>
    </lineage>
</organism>
<sequence length="406" mass="44008">MSAPRHSTPEAFLDALYAHVPRAWVTTALVAINFLVFAATAVQADALWHIPGSLLADWGGNYAVQTREGQLWRLFTGLFLHGGLLHVALNMLALYQAGQLAERLFGPRRFTLIYVAAGLVASVASVWWRPNGLSIGASGAIFGVFGALLSHVLVTRTSLPPDTFRRLRKALVIFIGYSLIAGLVLPGIDNAAHVGGLISGVLLGAGLAVPVGDARVPRVRFAGALAVVALAAGTLWFVTPPVRPALTQSFAFNAVAAQVAEREEQLVQRYHFLADALRQGQIDDAAAVDILDRELIPAWRQLEDEVATGGQGDWRAGPLLRYLAARREALEALEMAIQTHQRRWIERSNALQARADEYLLDYRMLLAPGGDGRRHAEFRGRSRKVRMAGGGRGAYRGLLNPVGREA</sequence>
<evidence type="ECO:0000256" key="5">
    <source>
        <dbReference type="ARBA" id="ARBA00022989"/>
    </source>
</evidence>
<dbReference type="Gene3D" id="1.20.1540.10">
    <property type="entry name" value="Rhomboid-like"/>
    <property type="match status" value="1"/>
</dbReference>
<feature type="transmembrane region" description="Helical" evidence="7">
    <location>
        <begin position="23"/>
        <end position="50"/>
    </location>
</feature>
<feature type="transmembrane region" description="Helical" evidence="7">
    <location>
        <begin position="110"/>
        <end position="128"/>
    </location>
</feature>
<accession>A0A6C1B7J5</accession>
<dbReference type="GO" id="GO:0004252">
    <property type="term" value="F:serine-type endopeptidase activity"/>
    <property type="evidence" value="ECO:0007669"/>
    <property type="project" value="InterPro"/>
</dbReference>
<evidence type="ECO:0000256" key="4">
    <source>
        <dbReference type="ARBA" id="ARBA00022801"/>
    </source>
</evidence>
<keyword evidence="6 7" id="KW-0472">Membrane</keyword>
<keyword evidence="10" id="KW-1185">Reference proteome</keyword>
<feature type="transmembrane region" description="Helical" evidence="7">
    <location>
        <begin position="191"/>
        <end position="209"/>
    </location>
</feature>
<keyword evidence="4" id="KW-0378">Hydrolase</keyword>
<dbReference type="GO" id="GO:0006508">
    <property type="term" value="P:proteolysis"/>
    <property type="evidence" value="ECO:0007669"/>
    <property type="project" value="UniProtKB-KW"/>
</dbReference>
<dbReference type="PANTHER" id="PTHR43731">
    <property type="entry name" value="RHOMBOID PROTEASE"/>
    <property type="match status" value="1"/>
</dbReference>
<dbReference type="RefSeq" id="WP_173767041.1">
    <property type="nucleotide sequence ID" value="NZ_CP048836.1"/>
</dbReference>
<dbReference type="KEGG" id="azq:G3580_15600"/>
<dbReference type="GO" id="GO:0016020">
    <property type="term" value="C:membrane"/>
    <property type="evidence" value="ECO:0007669"/>
    <property type="project" value="UniProtKB-SubCell"/>
</dbReference>
<evidence type="ECO:0000256" key="6">
    <source>
        <dbReference type="ARBA" id="ARBA00023136"/>
    </source>
</evidence>
<name>A0A6C1B7J5_9RHOO</name>
<comment type="similarity">
    <text evidence="2">Belongs to the peptidase S54 family.</text>
</comment>
<dbReference type="InterPro" id="IPR050925">
    <property type="entry name" value="Rhomboid_protease_S54"/>
</dbReference>
<feature type="transmembrane region" description="Helical" evidence="7">
    <location>
        <begin position="221"/>
        <end position="239"/>
    </location>
</feature>
<evidence type="ECO:0000256" key="1">
    <source>
        <dbReference type="ARBA" id="ARBA00004141"/>
    </source>
</evidence>
<evidence type="ECO:0000256" key="3">
    <source>
        <dbReference type="ARBA" id="ARBA00022692"/>
    </source>
</evidence>
<evidence type="ECO:0000313" key="10">
    <source>
        <dbReference type="Proteomes" id="UP000501991"/>
    </source>
</evidence>
<keyword evidence="9" id="KW-0645">Protease</keyword>
<keyword evidence="5 7" id="KW-1133">Transmembrane helix</keyword>
<keyword evidence="3 7" id="KW-0812">Transmembrane</keyword>
<evidence type="ECO:0000259" key="8">
    <source>
        <dbReference type="Pfam" id="PF01694"/>
    </source>
</evidence>
<dbReference type="InterPro" id="IPR035952">
    <property type="entry name" value="Rhomboid-like_sf"/>
</dbReference>